<reference evidence="1" key="1">
    <citation type="submission" date="2021-04" db="EMBL/GenBank/DDBJ databases">
        <authorList>
            <consortium name="Molecular Ecology Group"/>
        </authorList>
    </citation>
    <scope>NUCLEOTIDE SEQUENCE</scope>
</reference>
<dbReference type="PRINTS" id="PR00457">
    <property type="entry name" value="ANPEROXIDASE"/>
</dbReference>
<dbReference type="SUPFAM" id="SSF48113">
    <property type="entry name" value="Heme-dependent peroxidases"/>
    <property type="match status" value="1"/>
</dbReference>
<name>A0A8S3ZNB7_9EUPU</name>
<feature type="non-terminal residue" evidence="1">
    <location>
        <position position="1"/>
    </location>
</feature>
<proteinExistence type="predicted"/>
<dbReference type="OrthoDB" id="6505174at2759"/>
<dbReference type="InterPro" id="IPR019791">
    <property type="entry name" value="Haem_peroxidase_animal"/>
</dbReference>
<dbReference type="InterPro" id="IPR037120">
    <property type="entry name" value="Haem_peroxidase_sf_animal"/>
</dbReference>
<dbReference type="GO" id="GO:0006979">
    <property type="term" value="P:response to oxidative stress"/>
    <property type="evidence" value="ECO:0007669"/>
    <property type="project" value="InterPro"/>
</dbReference>
<gene>
    <name evidence="1" type="ORF">CUNI_LOCUS16662</name>
</gene>
<dbReference type="Pfam" id="PF03098">
    <property type="entry name" value="An_peroxidase"/>
    <property type="match status" value="1"/>
</dbReference>
<dbReference type="PANTHER" id="PTHR11475">
    <property type="entry name" value="OXIDASE/PEROXIDASE"/>
    <property type="match status" value="1"/>
</dbReference>
<evidence type="ECO:0000313" key="2">
    <source>
        <dbReference type="Proteomes" id="UP000678393"/>
    </source>
</evidence>
<dbReference type="GO" id="GO:0020037">
    <property type="term" value="F:heme binding"/>
    <property type="evidence" value="ECO:0007669"/>
    <property type="project" value="InterPro"/>
</dbReference>
<accession>A0A8S3ZNB7</accession>
<dbReference type="PANTHER" id="PTHR11475:SF134">
    <property type="entry name" value="LD42267P"/>
    <property type="match status" value="1"/>
</dbReference>
<organism evidence="1 2">
    <name type="scientific">Candidula unifasciata</name>
    <dbReference type="NCBI Taxonomy" id="100452"/>
    <lineage>
        <taxon>Eukaryota</taxon>
        <taxon>Metazoa</taxon>
        <taxon>Spiralia</taxon>
        <taxon>Lophotrochozoa</taxon>
        <taxon>Mollusca</taxon>
        <taxon>Gastropoda</taxon>
        <taxon>Heterobranchia</taxon>
        <taxon>Euthyneura</taxon>
        <taxon>Panpulmonata</taxon>
        <taxon>Eupulmonata</taxon>
        <taxon>Stylommatophora</taxon>
        <taxon>Helicina</taxon>
        <taxon>Helicoidea</taxon>
        <taxon>Geomitridae</taxon>
        <taxon>Candidula</taxon>
    </lineage>
</organism>
<dbReference type="Gene3D" id="1.10.640.10">
    <property type="entry name" value="Haem peroxidase domain superfamily, animal type"/>
    <property type="match status" value="1"/>
</dbReference>
<sequence>WCSNQANMMFRKNDGTCNHPNNLGAAGKPFARLLPPEYDDGVSVPRQRGKDGKPLPSARAVSLTLHPPKDVYSGYPIIVMLWGQWLAHDIVATATFTGANTCCGANGGCPPFVQNPKCFPIEVPPNDPTLPGICLNFVRSVAANGSDNYPAKPQIQLNSVTSFVDCSQIYGSSDEVAASVREP</sequence>
<dbReference type="EMBL" id="CAJHNH020004468">
    <property type="protein sequence ID" value="CAG5131104.1"/>
    <property type="molecule type" value="Genomic_DNA"/>
</dbReference>
<comment type="caution">
    <text evidence="1">The sequence shown here is derived from an EMBL/GenBank/DDBJ whole genome shotgun (WGS) entry which is preliminary data.</text>
</comment>
<feature type="non-terminal residue" evidence="1">
    <location>
        <position position="183"/>
    </location>
</feature>
<keyword evidence="2" id="KW-1185">Reference proteome</keyword>
<dbReference type="PROSITE" id="PS50292">
    <property type="entry name" value="PEROXIDASE_3"/>
    <property type="match status" value="1"/>
</dbReference>
<dbReference type="AlphaFoldDB" id="A0A8S3ZNB7"/>
<dbReference type="InterPro" id="IPR010255">
    <property type="entry name" value="Haem_peroxidase_sf"/>
</dbReference>
<evidence type="ECO:0000313" key="1">
    <source>
        <dbReference type="EMBL" id="CAG5131104.1"/>
    </source>
</evidence>
<protein>
    <submittedName>
        <fullName evidence="1">Uncharacterized protein</fullName>
    </submittedName>
</protein>
<dbReference type="GO" id="GO:0004601">
    <property type="term" value="F:peroxidase activity"/>
    <property type="evidence" value="ECO:0007669"/>
    <property type="project" value="InterPro"/>
</dbReference>
<dbReference type="Proteomes" id="UP000678393">
    <property type="component" value="Unassembled WGS sequence"/>
</dbReference>